<dbReference type="AlphaFoldDB" id="A0A1V9YDB8"/>
<evidence type="ECO:0000313" key="8">
    <source>
        <dbReference type="Proteomes" id="UP000243579"/>
    </source>
</evidence>
<dbReference type="GO" id="GO:0016020">
    <property type="term" value="C:membrane"/>
    <property type="evidence" value="ECO:0007669"/>
    <property type="project" value="UniProtKB-SubCell"/>
</dbReference>
<dbReference type="EMBL" id="JNBR01002127">
    <property type="protein sequence ID" value="OQR83676.1"/>
    <property type="molecule type" value="Genomic_DNA"/>
</dbReference>
<dbReference type="PANTHER" id="PTHR22911:SF6">
    <property type="entry name" value="SOLUTE CARRIER FAMILY 35 MEMBER G1"/>
    <property type="match status" value="1"/>
</dbReference>
<dbReference type="OrthoDB" id="306876at2759"/>
<proteinExistence type="predicted"/>
<feature type="transmembrane region" description="Helical" evidence="5">
    <location>
        <begin position="45"/>
        <end position="62"/>
    </location>
</feature>
<keyword evidence="4 5" id="KW-0472">Membrane</keyword>
<evidence type="ECO:0000256" key="5">
    <source>
        <dbReference type="SAM" id="Phobius"/>
    </source>
</evidence>
<evidence type="ECO:0000313" key="7">
    <source>
        <dbReference type="EMBL" id="OQR83676.1"/>
    </source>
</evidence>
<evidence type="ECO:0000256" key="1">
    <source>
        <dbReference type="ARBA" id="ARBA00004141"/>
    </source>
</evidence>
<sequence length="135" mass="15231">MESEAAPLLGRTAGLLYVASSAFMFSLMSCAVKYESETMSTMESVFWRSLFSWIITLASMVWHGSKFSVAKEFWWYLTLRCVAGFSSMALGFWAMTQLALADASVIIFTSPRSFSYKPNLFETLNQFFSSVKTRA</sequence>
<accession>A0A1V9YDB8</accession>
<name>A0A1V9YDB8_ACHHY</name>
<evidence type="ECO:0000256" key="3">
    <source>
        <dbReference type="ARBA" id="ARBA00022989"/>
    </source>
</evidence>
<protein>
    <recommendedName>
        <fullName evidence="6">EamA domain-containing protein</fullName>
    </recommendedName>
</protein>
<reference evidence="7 8" key="1">
    <citation type="journal article" date="2014" name="Genome Biol. Evol.">
        <title>The secreted proteins of Achlya hypogyna and Thraustotheca clavata identify the ancestral oomycete secretome and reveal gene acquisitions by horizontal gene transfer.</title>
        <authorList>
            <person name="Misner I."/>
            <person name="Blouin N."/>
            <person name="Leonard G."/>
            <person name="Richards T.A."/>
            <person name="Lane C.E."/>
        </authorList>
    </citation>
    <scope>NUCLEOTIDE SEQUENCE [LARGE SCALE GENOMIC DNA]</scope>
    <source>
        <strain evidence="7 8">ATCC 48635</strain>
    </source>
</reference>
<keyword evidence="2 5" id="KW-0812">Transmembrane</keyword>
<gene>
    <name evidence="7" type="ORF">ACHHYP_20731</name>
</gene>
<organism evidence="7 8">
    <name type="scientific">Achlya hypogyna</name>
    <name type="common">Oomycete</name>
    <name type="synonym">Protoachlya hypogyna</name>
    <dbReference type="NCBI Taxonomy" id="1202772"/>
    <lineage>
        <taxon>Eukaryota</taxon>
        <taxon>Sar</taxon>
        <taxon>Stramenopiles</taxon>
        <taxon>Oomycota</taxon>
        <taxon>Saprolegniomycetes</taxon>
        <taxon>Saprolegniales</taxon>
        <taxon>Achlyaceae</taxon>
        <taxon>Achlya</taxon>
    </lineage>
</organism>
<feature type="transmembrane region" description="Helical" evidence="5">
    <location>
        <begin position="74"/>
        <end position="94"/>
    </location>
</feature>
<keyword evidence="8" id="KW-1185">Reference proteome</keyword>
<evidence type="ECO:0000256" key="4">
    <source>
        <dbReference type="ARBA" id="ARBA00023136"/>
    </source>
</evidence>
<keyword evidence="3 5" id="KW-1133">Transmembrane helix</keyword>
<evidence type="ECO:0000259" key="6">
    <source>
        <dbReference type="Pfam" id="PF00892"/>
    </source>
</evidence>
<feature type="transmembrane region" description="Helical" evidence="5">
    <location>
        <begin position="12"/>
        <end position="33"/>
    </location>
</feature>
<dbReference type="Pfam" id="PF00892">
    <property type="entry name" value="EamA"/>
    <property type="match status" value="1"/>
</dbReference>
<dbReference type="InterPro" id="IPR000620">
    <property type="entry name" value="EamA_dom"/>
</dbReference>
<evidence type="ECO:0000256" key="2">
    <source>
        <dbReference type="ARBA" id="ARBA00022692"/>
    </source>
</evidence>
<feature type="domain" description="EamA" evidence="6">
    <location>
        <begin position="13"/>
        <end position="111"/>
    </location>
</feature>
<comment type="caution">
    <text evidence="7">The sequence shown here is derived from an EMBL/GenBank/DDBJ whole genome shotgun (WGS) entry which is preliminary data.</text>
</comment>
<comment type="subcellular location">
    <subcellularLocation>
        <location evidence="1">Membrane</location>
        <topology evidence="1">Multi-pass membrane protein</topology>
    </subcellularLocation>
</comment>
<dbReference type="Proteomes" id="UP000243579">
    <property type="component" value="Unassembled WGS sequence"/>
</dbReference>
<dbReference type="PANTHER" id="PTHR22911">
    <property type="entry name" value="ACYL-MALONYL CONDENSING ENZYME-RELATED"/>
    <property type="match status" value="1"/>
</dbReference>